<dbReference type="Proteomes" id="UP000494206">
    <property type="component" value="Unassembled WGS sequence"/>
</dbReference>
<dbReference type="PANTHER" id="PTHR21588:SF18">
    <property type="entry name" value="MICOS COMPLEX SUBUNIT MIC19"/>
    <property type="match status" value="1"/>
</dbReference>
<keyword evidence="3" id="KW-1185">Reference proteome</keyword>
<keyword evidence="1" id="KW-0175">Coiled coil</keyword>
<dbReference type="PROSITE" id="PS51808">
    <property type="entry name" value="CHCH"/>
    <property type="match status" value="1"/>
</dbReference>
<dbReference type="AlphaFoldDB" id="A0A8S1F0M7"/>
<reference evidence="2 3" key="1">
    <citation type="submission" date="2020-04" db="EMBL/GenBank/DDBJ databases">
        <authorList>
            <person name="Laetsch R D."/>
            <person name="Stevens L."/>
            <person name="Kumar S."/>
            <person name="Blaxter L. M."/>
        </authorList>
    </citation>
    <scope>NUCLEOTIDE SEQUENCE [LARGE SCALE GENOMIC DNA]</scope>
</reference>
<evidence type="ECO:0000256" key="1">
    <source>
        <dbReference type="SAM" id="Coils"/>
    </source>
</evidence>
<accession>A0A8S1F0M7</accession>
<dbReference type="OrthoDB" id="70030at2759"/>
<dbReference type="GO" id="GO:0007007">
    <property type="term" value="P:inner mitochondrial membrane organization"/>
    <property type="evidence" value="ECO:0007669"/>
    <property type="project" value="TreeGrafter"/>
</dbReference>
<evidence type="ECO:0000313" key="3">
    <source>
        <dbReference type="Proteomes" id="UP000494206"/>
    </source>
</evidence>
<dbReference type="SUPFAM" id="SSF47072">
    <property type="entry name" value="Cysteine alpha-hairpin motif"/>
    <property type="match status" value="1"/>
</dbReference>
<proteinExistence type="predicted"/>
<dbReference type="PANTHER" id="PTHR21588">
    <property type="entry name" value="COILED-COIL-HELIX-COILED-COIL-HELIX DOMAIN CONTAINING 6"/>
    <property type="match status" value="1"/>
</dbReference>
<name>A0A8S1F0M7_9PELO</name>
<comment type="caution">
    <text evidence="2">The sequence shown here is derived from an EMBL/GenBank/DDBJ whole genome shotgun (WGS) entry which is preliminary data.</text>
</comment>
<dbReference type="InterPro" id="IPR009069">
    <property type="entry name" value="Cys_alpha_HP_mot_SF"/>
</dbReference>
<protein>
    <recommendedName>
        <fullName evidence="4">MICOS complex subunit MIC19</fullName>
    </recommendedName>
</protein>
<evidence type="ECO:0008006" key="4">
    <source>
        <dbReference type="Google" id="ProtNLM"/>
    </source>
</evidence>
<evidence type="ECO:0000313" key="2">
    <source>
        <dbReference type="EMBL" id="CAB3405254.1"/>
    </source>
</evidence>
<dbReference type="EMBL" id="CADEPM010000004">
    <property type="protein sequence ID" value="CAB3405254.1"/>
    <property type="molecule type" value="Genomic_DNA"/>
</dbReference>
<sequence length="169" mass="19190">MGATQSADQTNPEVVRIDRSEIPEEYKTVGVSSDVVKRVQATKTSGGDNSEEAERLRAELNREREEKARLREEMARLSQLQQRKDFGASAPIGGIGSDLEDRKRVFDETVERVQKQFFAYHRENVCQDNENEIIKCLQSNPGRVLKCAPLTEAYEKCVGEFRQQVLKGN</sequence>
<gene>
    <name evidence="2" type="ORF">CBOVIS_LOCUS7472</name>
</gene>
<dbReference type="InterPro" id="IPR052632">
    <property type="entry name" value="MICOS_subunit_Mic19"/>
</dbReference>
<organism evidence="2 3">
    <name type="scientific">Caenorhabditis bovis</name>
    <dbReference type="NCBI Taxonomy" id="2654633"/>
    <lineage>
        <taxon>Eukaryota</taxon>
        <taxon>Metazoa</taxon>
        <taxon>Ecdysozoa</taxon>
        <taxon>Nematoda</taxon>
        <taxon>Chromadorea</taxon>
        <taxon>Rhabditida</taxon>
        <taxon>Rhabditina</taxon>
        <taxon>Rhabditomorpha</taxon>
        <taxon>Rhabditoidea</taxon>
        <taxon>Rhabditidae</taxon>
        <taxon>Peloderinae</taxon>
        <taxon>Caenorhabditis</taxon>
    </lineage>
</organism>
<feature type="coiled-coil region" evidence="1">
    <location>
        <begin position="50"/>
        <end position="83"/>
    </location>
</feature>
<dbReference type="GO" id="GO:0061617">
    <property type="term" value="C:MICOS complex"/>
    <property type="evidence" value="ECO:0007669"/>
    <property type="project" value="TreeGrafter"/>
</dbReference>